<evidence type="ECO:0000313" key="1">
    <source>
        <dbReference type="EMBL" id="KAA9327712.1"/>
    </source>
</evidence>
<dbReference type="EMBL" id="VTWU01000006">
    <property type="protein sequence ID" value="KAA9327712.1"/>
    <property type="molecule type" value="Genomic_DNA"/>
</dbReference>
<proteinExistence type="predicted"/>
<name>A0A7L4ZSP5_9BACT</name>
<protein>
    <submittedName>
        <fullName evidence="1">Uncharacterized protein</fullName>
    </submittedName>
</protein>
<comment type="caution">
    <text evidence="1">The sequence shown here is derived from an EMBL/GenBank/DDBJ whole genome shotgun (WGS) entry which is preliminary data.</text>
</comment>
<sequence>MAALSCTLLVDVDAPTNYLNQALLRRMTVTGYVLVATHGQEALDVAPGPDSARHENAARERPGVSADVRIVPACRAPRRGQHPFHHLAESLDVARIQRLPIAGYLTKPLTLEKVDGIFHEHFSLPPAAG</sequence>
<dbReference type="AlphaFoldDB" id="A0A7L4ZSP5"/>
<keyword evidence="2" id="KW-1185">Reference proteome</keyword>
<gene>
    <name evidence="1" type="ORF">F0P96_17200</name>
</gene>
<organism evidence="1 2">
    <name type="scientific">Hymenobacter busanensis</name>
    <dbReference type="NCBI Taxonomy" id="2607656"/>
    <lineage>
        <taxon>Bacteria</taxon>
        <taxon>Pseudomonadati</taxon>
        <taxon>Bacteroidota</taxon>
        <taxon>Cytophagia</taxon>
        <taxon>Cytophagales</taxon>
        <taxon>Hymenobacteraceae</taxon>
        <taxon>Hymenobacter</taxon>
    </lineage>
</organism>
<reference evidence="1 2" key="1">
    <citation type="submission" date="2019-09" db="EMBL/GenBank/DDBJ databases">
        <title>Genome sequence of Hymenobacter sp. M3.</title>
        <authorList>
            <person name="Srinivasan S."/>
        </authorList>
    </citation>
    <scope>NUCLEOTIDE SEQUENCE [LARGE SCALE GENOMIC DNA]</scope>
    <source>
        <strain evidence="1 2">M3</strain>
    </source>
</reference>
<evidence type="ECO:0000313" key="2">
    <source>
        <dbReference type="Proteomes" id="UP000326380"/>
    </source>
</evidence>
<accession>A0A7L4ZSP5</accession>
<dbReference type="RefSeq" id="WP_160619875.1">
    <property type="nucleotide sequence ID" value="NZ_CP047647.1"/>
</dbReference>
<dbReference type="Proteomes" id="UP000326380">
    <property type="component" value="Unassembled WGS sequence"/>
</dbReference>